<organism evidence="1 2">
    <name type="scientific">Pseudomonas fluorescens</name>
    <dbReference type="NCBI Taxonomy" id="294"/>
    <lineage>
        <taxon>Bacteria</taxon>
        <taxon>Pseudomonadati</taxon>
        <taxon>Pseudomonadota</taxon>
        <taxon>Gammaproteobacteria</taxon>
        <taxon>Pseudomonadales</taxon>
        <taxon>Pseudomonadaceae</taxon>
        <taxon>Pseudomonas</taxon>
    </lineage>
</organism>
<accession>A0A5E7VTX8</accession>
<gene>
    <name evidence="1" type="ORF">PS925_06176</name>
</gene>
<sequence length="203" mass="22106">MGAVHGHNLRRAIGLAEFVDVQFVVQRLLEQRCAQQGRVERHHYALFGTPVLGAVIDHIVNFEGHGQTGVAGIAALLDRVFVDVHDDRCLPRCLFLGQRITEDKHAAPGHLNHVADGGIWIRRRASGADGDRHASGDVVLIDAAVEDFPGDAHDQPRMAGLVIIVIAAGAGEFDPHVHHFRRLGRLVQAGDRVGHRKLTLVNA</sequence>
<dbReference type="AlphaFoldDB" id="A0A5E7VTX8"/>
<name>A0A5E7VTX8_PSEFL</name>
<evidence type="ECO:0000313" key="1">
    <source>
        <dbReference type="EMBL" id="VVQ26301.1"/>
    </source>
</evidence>
<evidence type="ECO:0000313" key="2">
    <source>
        <dbReference type="Proteomes" id="UP000412311"/>
    </source>
</evidence>
<proteinExistence type="predicted"/>
<dbReference type="EMBL" id="CABVJG010000046">
    <property type="protein sequence ID" value="VVQ26301.1"/>
    <property type="molecule type" value="Genomic_DNA"/>
</dbReference>
<reference evidence="1 2" key="1">
    <citation type="submission" date="2019-09" db="EMBL/GenBank/DDBJ databases">
        <authorList>
            <person name="Chandra G."/>
            <person name="Truman W A."/>
        </authorList>
    </citation>
    <scope>NUCLEOTIDE SEQUENCE [LARGE SCALE GENOMIC DNA]</scope>
    <source>
        <strain evidence="1">PS925</strain>
    </source>
</reference>
<dbReference type="Proteomes" id="UP000412311">
    <property type="component" value="Unassembled WGS sequence"/>
</dbReference>
<protein>
    <submittedName>
        <fullName evidence="1">Uncharacterized protein</fullName>
    </submittedName>
</protein>